<evidence type="ECO:0000313" key="6">
    <source>
        <dbReference type="Proteomes" id="UP000324927"/>
    </source>
</evidence>
<dbReference type="GO" id="GO:0052689">
    <property type="term" value="F:carboxylic ester hydrolase activity"/>
    <property type="evidence" value="ECO:0007669"/>
    <property type="project" value="UniProtKB-ARBA"/>
</dbReference>
<feature type="compositionally biased region" description="Polar residues" evidence="2">
    <location>
        <begin position="1"/>
        <end position="13"/>
    </location>
</feature>
<dbReference type="AlphaFoldDB" id="A0A5A9GW69"/>
<feature type="domain" description="Dienelactone hydrolase" evidence="4">
    <location>
        <begin position="122"/>
        <end position="363"/>
    </location>
</feature>
<dbReference type="Pfam" id="PF01738">
    <property type="entry name" value="DLH"/>
    <property type="match status" value="1"/>
</dbReference>
<dbReference type="InterPro" id="IPR050261">
    <property type="entry name" value="FrsA_esterase"/>
</dbReference>
<evidence type="ECO:0000259" key="4">
    <source>
        <dbReference type="Pfam" id="PF01738"/>
    </source>
</evidence>
<name>A0A5A9GW69_AZOLI</name>
<dbReference type="PANTHER" id="PTHR22946">
    <property type="entry name" value="DIENELACTONE HYDROLASE DOMAIN-CONTAINING PROTEIN-RELATED"/>
    <property type="match status" value="1"/>
</dbReference>
<reference evidence="5 6" key="1">
    <citation type="submission" date="2019-08" db="EMBL/GenBank/DDBJ databases">
        <authorList>
            <person name="Grouzdev D."/>
            <person name="Tikhonova E."/>
            <person name="Kravchenko I."/>
        </authorList>
    </citation>
    <scope>NUCLEOTIDE SEQUENCE [LARGE SCALE GENOMIC DNA]</scope>
    <source>
        <strain evidence="5 6">59b</strain>
    </source>
</reference>
<dbReference type="SUPFAM" id="SSF53474">
    <property type="entry name" value="alpha/beta-Hydrolases"/>
    <property type="match status" value="1"/>
</dbReference>
<feature type="transmembrane region" description="Helical" evidence="3">
    <location>
        <begin position="65"/>
        <end position="89"/>
    </location>
</feature>
<evidence type="ECO:0000256" key="2">
    <source>
        <dbReference type="SAM" id="MobiDB-lite"/>
    </source>
</evidence>
<accession>A0A5A9GW69</accession>
<dbReference type="PANTHER" id="PTHR22946:SF9">
    <property type="entry name" value="POLYKETIDE TRANSFERASE AF380"/>
    <property type="match status" value="1"/>
</dbReference>
<keyword evidence="1 5" id="KW-0378">Hydrolase</keyword>
<feature type="region of interest" description="Disordered" evidence="2">
    <location>
        <begin position="1"/>
        <end position="30"/>
    </location>
</feature>
<sequence>MVHTLAQTRQQGSLRRRAEAPSGTIAGRPWSSASQRFNIATASAAVGAGAGSRGRCRMKASTRGLAAVLGAALCAGIGVSAVGGLALLAKPAQAAVGVHAEEIVRFPSVDGDLTGGAPTMLNGRLLRPAGNGPHPAVVMLHGCGGLYTRNGRVSPRHVWWATHLQRQGYEVLMVDSFGPRDVEEVCTTALKDRTVRATVERKRDAWAALAFLRKRPEVDHERIGLIGWSQGAGTVMAAYGAGEDGPAGTEEGGFRAAVAFYPGCKSALSNEDWQPDGPLLLLVGGKDDWTPPETCVELSGRDGVKGKVDLVVYPDAYHGFDSPDAPVRKRKNLATAPGGTAHVGTDEDARSDAIRRVNEFFKEKLGG</sequence>
<dbReference type="EMBL" id="VTTN01000001">
    <property type="protein sequence ID" value="KAA0597804.1"/>
    <property type="molecule type" value="Genomic_DNA"/>
</dbReference>
<dbReference type="OrthoDB" id="9771666at2"/>
<proteinExistence type="predicted"/>
<keyword evidence="3" id="KW-0812">Transmembrane</keyword>
<comment type="caution">
    <text evidence="5">The sequence shown here is derived from an EMBL/GenBank/DDBJ whole genome shotgun (WGS) entry which is preliminary data.</text>
</comment>
<dbReference type="InterPro" id="IPR002925">
    <property type="entry name" value="Dienelactn_hydro"/>
</dbReference>
<keyword evidence="6" id="KW-1185">Reference proteome</keyword>
<dbReference type="Proteomes" id="UP000324927">
    <property type="component" value="Unassembled WGS sequence"/>
</dbReference>
<dbReference type="Gene3D" id="3.40.50.1820">
    <property type="entry name" value="alpha/beta hydrolase"/>
    <property type="match status" value="1"/>
</dbReference>
<organism evidence="5 6">
    <name type="scientific">Azospirillum lipoferum</name>
    <dbReference type="NCBI Taxonomy" id="193"/>
    <lineage>
        <taxon>Bacteria</taxon>
        <taxon>Pseudomonadati</taxon>
        <taxon>Pseudomonadota</taxon>
        <taxon>Alphaproteobacteria</taxon>
        <taxon>Rhodospirillales</taxon>
        <taxon>Azospirillaceae</taxon>
        <taxon>Azospirillum</taxon>
    </lineage>
</organism>
<evidence type="ECO:0000256" key="3">
    <source>
        <dbReference type="SAM" id="Phobius"/>
    </source>
</evidence>
<dbReference type="InterPro" id="IPR029058">
    <property type="entry name" value="AB_hydrolase_fold"/>
</dbReference>
<evidence type="ECO:0000313" key="5">
    <source>
        <dbReference type="EMBL" id="KAA0597804.1"/>
    </source>
</evidence>
<keyword evidence="3" id="KW-0472">Membrane</keyword>
<keyword evidence="3" id="KW-1133">Transmembrane helix</keyword>
<evidence type="ECO:0000256" key="1">
    <source>
        <dbReference type="ARBA" id="ARBA00022801"/>
    </source>
</evidence>
<protein>
    <submittedName>
        <fullName evidence="5">Dienelactone hydrolase family protein</fullName>
    </submittedName>
</protein>
<gene>
    <name evidence="5" type="ORF">FZ942_01550</name>
</gene>